<dbReference type="InterPro" id="IPR032675">
    <property type="entry name" value="LRR_dom_sf"/>
</dbReference>
<evidence type="ECO:0000313" key="1">
    <source>
        <dbReference type="EMBL" id="CAD8729267.1"/>
    </source>
</evidence>
<protein>
    <submittedName>
        <fullName evidence="1">Uncharacterized protein</fullName>
    </submittedName>
</protein>
<gene>
    <name evidence="1" type="ORF">PDEL0327_LOCUS760</name>
</gene>
<reference evidence="1" key="1">
    <citation type="submission" date="2021-01" db="EMBL/GenBank/DDBJ databases">
        <authorList>
            <person name="Corre E."/>
            <person name="Pelletier E."/>
            <person name="Niang G."/>
            <person name="Scheremetjew M."/>
            <person name="Finn R."/>
            <person name="Kale V."/>
            <person name="Holt S."/>
            <person name="Cochrane G."/>
            <person name="Meng A."/>
            <person name="Brown T."/>
            <person name="Cohen L."/>
        </authorList>
    </citation>
    <scope>NUCLEOTIDE SEQUENCE</scope>
    <source>
        <strain evidence="1">B596</strain>
    </source>
</reference>
<accession>A0A7S0TBE1</accession>
<name>A0A7S0TBE1_9STRA</name>
<dbReference type="EMBL" id="HBFG01000994">
    <property type="protein sequence ID" value="CAD8729267.1"/>
    <property type="molecule type" value="Transcribed_RNA"/>
</dbReference>
<dbReference type="AlphaFoldDB" id="A0A7S0TBE1"/>
<organism evidence="1">
    <name type="scientific">Pseudo-nitzschia delicatissima</name>
    <dbReference type="NCBI Taxonomy" id="44447"/>
    <lineage>
        <taxon>Eukaryota</taxon>
        <taxon>Sar</taxon>
        <taxon>Stramenopiles</taxon>
        <taxon>Ochrophyta</taxon>
        <taxon>Bacillariophyta</taxon>
        <taxon>Bacillariophyceae</taxon>
        <taxon>Bacillariophycidae</taxon>
        <taxon>Bacillariales</taxon>
        <taxon>Bacillariaceae</taxon>
        <taxon>Pseudo-nitzschia</taxon>
    </lineage>
</organism>
<proteinExistence type="predicted"/>
<dbReference type="SUPFAM" id="SSF52047">
    <property type="entry name" value="RNI-like"/>
    <property type="match status" value="1"/>
</dbReference>
<dbReference type="InterPro" id="IPR001611">
    <property type="entry name" value="Leu-rich_rpt"/>
</dbReference>
<dbReference type="PROSITE" id="PS51450">
    <property type="entry name" value="LRR"/>
    <property type="match status" value="1"/>
</dbReference>
<dbReference type="Gene3D" id="3.80.10.10">
    <property type="entry name" value="Ribonuclease Inhibitor"/>
    <property type="match status" value="1"/>
</dbReference>
<sequence>MSYFTKEQEEQAVALILKECNSCDENGSGARNMAYVERDDEGYVVGLVDLGLLHVPRVSSDDENGSNASVQTTMKAGHWSMPPAIGYLTRLQKLTVYHCKSLPIEIIHLSDSLQEIAFHFCDELDFDALPQEFNCLHQLIDFRIHGRTAKSQRILPIHRLKTFSNLRYLYYRGGTLTDSMDNKKERTALMRNPAMEIANANFRLIQDLLSDEIKFKNSLEILEIEGGDLDEYTVASVLSLVLPLYPNLKHLILPNNKIRSLGPIIAQQPPVVPSSVRLKCFYLMGNPVLDAKIATPNSQLLPRQPEDKNLLCLLSLYEELSSLGHGITESSLCTTEMLLALDLNDGGKILLSERFKPIPLSVWPVVLERVNQRKGYYDSTNVLYHLLRNGPALGKQHENAPPSNISPLPIAATMDVDYVIGTVNSVVGLAPISRFSPNCGVNTARSVVMSTRKRKISMP</sequence>